<sequence>MNRIKELRKEKKLTQKALAEKLKIPYRTIQNWENEDVQIKPDKAKQLADYFNVTIAYLLGYSDFEKSGSLKDLLFHEIKGLKEYRMLRVGNENYISENDVLNVISRYVNS</sequence>
<dbReference type="Proteomes" id="UP000304914">
    <property type="component" value="Chromosome"/>
</dbReference>
<dbReference type="InterPro" id="IPR010982">
    <property type="entry name" value="Lambda_DNA-bd_dom_sf"/>
</dbReference>
<dbReference type="EMBL" id="LR594035">
    <property type="protein sequence ID" value="VTS14036.1"/>
    <property type="molecule type" value="Genomic_DNA"/>
</dbReference>
<evidence type="ECO:0000313" key="3">
    <source>
        <dbReference type="EMBL" id="VTS14036.1"/>
    </source>
</evidence>
<organism evidence="3 4">
    <name type="scientific">Streptococcus pseudoporcinus</name>
    <dbReference type="NCBI Taxonomy" id="361101"/>
    <lineage>
        <taxon>Bacteria</taxon>
        <taxon>Bacillati</taxon>
        <taxon>Bacillota</taxon>
        <taxon>Bacilli</taxon>
        <taxon>Lactobacillales</taxon>
        <taxon>Streptococcaceae</taxon>
        <taxon>Streptococcus</taxon>
    </lineage>
</organism>
<dbReference type="Pfam" id="PF01381">
    <property type="entry name" value="HTH_3"/>
    <property type="match status" value="1"/>
</dbReference>
<evidence type="ECO:0000313" key="4">
    <source>
        <dbReference type="Proteomes" id="UP000304914"/>
    </source>
</evidence>
<evidence type="ECO:0000256" key="1">
    <source>
        <dbReference type="ARBA" id="ARBA00023125"/>
    </source>
</evidence>
<dbReference type="AlphaFoldDB" id="A0A4U9XLW9"/>
<dbReference type="SMART" id="SM00530">
    <property type="entry name" value="HTH_XRE"/>
    <property type="match status" value="1"/>
</dbReference>
<keyword evidence="1" id="KW-0238">DNA-binding</keyword>
<proteinExistence type="predicted"/>
<gene>
    <name evidence="3" type="ORF">NCTC5385_00295</name>
</gene>
<dbReference type="PANTHER" id="PTHR46558:SF11">
    <property type="entry name" value="HTH-TYPE TRANSCRIPTIONAL REGULATOR XRE"/>
    <property type="match status" value="1"/>
</dbReference>
<dbReference type="PROSITE" id="PS50943">
    <property type="entry name" value="HTH_CROC1"/>
    <property type="match status" value="1"/>
</dbReference>
<dbReference type="InterPro" id="IPR001387">
    <property type="entry name" value="Cro/C1-type_HTH"/>
</dbReference>
<protein>
    <submittedName>
        <fullName evidence="3">Transcriptional regulator</fullName>
    </submittedName>
</protein>
<accession>A0A4U9XLW9</accession>
<dbReference type="Gene3D" id="1.10.260.40">
    <property type="entry name" value="lambda repressor-like DNA-binding domains"/>
    <property type="match status" value="1"/>
</dbReference>
<evidence type="ECO:0000259" key="2">
    <source>
        <dbReference type="PROSITE" id="PS50943"/>
    </source>
</evidence>
<feature type="domain" description="HTH cro/C1-type" evidence="2">
    <location>
        <begin position="4"/>
        <end position="58"/>
    </location>
</feature>
<dbReference type="SUPFAM" id="SSF47413">
    <property type="entry name" value="lambda repressor-like DNA-binding domains"/>
    <property type="match status" value="1"/>
</dbReference>
<name>A0A4U9XLW9_9STRE</name>
<reference evidence="3 4" key="1">
    <citation type="submission" date="2019-05" db="EMBL/GenBank/DDBJ databases">
        <authorList>
            <consortium name="Pathogen Informatics"/>
        </authorList>
    </citation>
    <scope>NUCLEOTIDE SEQUENCE [LARGE SCALE GENOMIC DNA]</scope>
    <source>
        <strain evidence="3 4">NCTC5385</strain>
    </source>
</reference>
<dbReference type="PANTHER" id="PTHR46558">
    <property type="entry name" value="TRACRIPTIONAL REGULATORY PROTEIN-RELATED-RELATED"/>
    <property type="match status" value="1"/>
</dbReference>
<dbReference type="CDD" id="cd00093">
    <property type="entry name" value="HTH_XRE"/>
    <property type="match status" value="1"/>
</dbReference>
<dbReference type="GO" id="GO:0003677">
    <property type="term" value="F:DNA binding"/>
    <property type="evidence" value="ECO:0007669"/>
    <property type="project" value="UniProtKB-KW"/>
</dbReference>